<keyword evidence="2" id="KW-1185">Reference proteome</keyword>
<dbReference type="AlphaFoldDB" id="A0A9W7VZ21"/>
<evidence type="ECO:0000313" key="1">
    <source>
        <dbReference type="EMBL" id="KAH9817746.1"/>
    </source>
</evidence>
<dbReference type="InterPro" id="IPR015422">
    <property type="entry name" value="PyrdxlP-dep_Trfase_small"/>
</dbReference>
<dbReference type="EMBL" id="RIBY02002378">
    <property type="protein sequence ID" value="KAH9817746.1"/>
    <property type="molecule type" value="Genomic_DNA"/>
</dbReference>
<reference evidence="1 2" key="1">
    <citation type="journal article" date="2018" name="IMA Fungus">
        <title>IMA Genome-F 10: Nine draft genome sequences of Claviceps purpurea s.lat., including C. arundinis, C. humidiphila, and C. cf. spartinae, pseudomolecules for the pitch canker pathogen Fusarium circinatum, draft genome of Davidsoniella eucalypti, Grosmannia galeiformis, Quambalaria eucalypti, and Teratosphaeria destructans.</title>
        <authorList>
            <person name="Wingfield B.D."/>
            <person name="Liu M."/>
            <person name="Nguyen H.D."/>
            <person name="Lane F.A."/>
            <person name="Morgan S.W."/>
            <person name="De Vos L."/>
            <person name="Wilken P.M."/>
            <person name="Duong T.A."/>
            <person name="Aylward J."/>
            <person name="Coetzee M.P."/>
            <person name="Dadej K."/>
            <person name="De Beer Z.W."/>
            <person name="Findlay W."/>
            <person name="Havenga M."/>
            <person name="Kolarik M."/>
            <person name="Menzies J.G."/>
            <person name="Naidoo K."/>
            <person name="Pochopski O."/>
            <person name="Shoukouhi P."/>
            <person name="Santana Q.C."/>
            <person name="Seifert K.A."/>
            <person name="Soal N."/>
            <person name="Steenkamp E.T."/>
            <person name="Tatham C.T."/>
            <person name="van der Nest M.A."/>
            <person name="Wingfield M.J."/>
        </authorList>
    </citation>
    <scope>NUCLEOTIDE SEQUENCE [LARGE SCALE GENOMIC DNA]</scope>
    <source>
        <strain evidence="1">CMW44962</strain>
    </source>
</reference>
<dbReference type="Gene3D" id="3.90.1150.10">
    <property type="entry name" value="Aspartate Aminotransferase, domain 1"/>
    <property type="match status" value="1"/>
</dbReference>
<dbReference type="Proteomes" id="UP001138500">
    <property type="component" value="Unassembled WGS sequence"/>
</dbReference>
<comment type="caution">
    <text evidence="1">The sequence shown here is derived from an EMBL/GenBank/DDBJ whole genome shotgun (WGS) entry which is preliminary data.</text>
</comment>
<accession>A0A9W7VZ21</accession>
<keyword evidence="1" id="KW-0808">Transferase</keyword>
<keyword evidence="1" id="KW-0032">Aminotransferase</keyword>
<feature type="non-terminal residue" evidence="1">
    <location>
        <position position="1"/>
    </location>
</feature>
<organism evidence="1 2">
    <name type="scientific">Teratosphaeria destructans</name>
    <dbReference type="NCBI Taxonomy" id="418781"/>
    <lineage>
        <taxon>Eukaryota</taxon>
        <taxon>Fungi</taxon>
        <taxon>Dikarya</taxon>
        <taxon>Ascomycota</taxon>
        <taxon>Pezizomycotina</taxon>
        <taxon>Dothideomycetes</taxon>
        <taxon>Dothideomycetidae</taxon>
        <taxon>Mycosphaerellales</taxon>
        <taxon>Teratosphaeriaceae</taxon>
        <taxon>Teratosphaeria</taxon>
    </lineage>
</organism>
<reference evidence="1 2" key="2">
    <citation type="journal article" date="2021" name="Curr. Genet.">
        <title>Genetic response to nitrogen starvation in the aggressive Eucalyptus foliar pathogen Teratosphaeria destructans.</title>
        <authorList>
            <person name="Havenga M."/>
            <person name="Wingfield B.D."/>
            <person name="Wingfield M.J."/>
            <person name="Dreyer L.L."/>
            <person name="Roets F."/>
            <person name="Aylward J."/>
        </authorList>
    </citation>
    <scope>NUCLEOTIDE SEQUENCE [LARGE SCALE GENOMIC DNA]</scope>
    <source>
        <strain evidence="1">CMW44962</strain>
    </source>
</reference>
<name>A0A9W7VZ21_9PEZI</name>
<protein>
    <submittedName>
        <fullName evidence="1">Histidinol-phosphate aminotransferase</fullName>
    </submittedName>
</protein>
<evidence type="ECO:0000313" key="2">
    <source>
        <dbReference type="Proteomes" id="UP001138500"/>
    </source>
</evidence>
<dbReference type="OrthoDB" id="2015537at2759"/>
<proteinExistence type="predicted"/>
<dbReference type="GO" id="GO:0008483">
    <property type="term" value="F:transaminase activity"/>
    <property type="evidence" value="ECO:0007669"/>
    <property type="project" value="UniProtKB-KW"/>
</dbReference>
<sequence length="89" mass="9471">DARGHASNEVALQVYERLAETRGVVVRFRGKELGCVGCLRVTVGTEREVSRFLAELEAVLGEVRAASVSGVSGGVEEEERERAANGVVA</sequence>
<gene>
    <name evidence="1" type="ORF">Tdes44962_MAKER05455</name>
</gene>